<sequence>MTIARLSPYPPLQSRLQLPASQLASLNKIIASALLQIIGLPSAKRDTDSSRVFVQSYARDASFQVLQTLIWGSQDNGRPSTDEDLIRRYTVQLAEKIAPSLDLQTLLDLTIGYSTTKGYKQKLKTVLKNAAESEGSIHGAIEKELVPALTILLSPQSSNQAQGLYAPPQNRPFKPFILALAHAYDTSLLSIATSYGGINVLQNAMNRPPEAEIDDWERIWVDTKVALIDAFHILFSQMVEDMSSAKGRSLGIEAERTFDIIFALLEQSTLSSSSSTANDTPLTPFLNRSLLADYQQSYSLTKTLVSALKHAEEKDARLDMLESALACFDSDGPGRKEPGALKIVLRSYGIQHGIDNRGDRSRHQQNQATSSTQPPAPHVTASSNKGKGKAHEPVEDPELDIKVTQVLDVLPDLSSDYVRLLLGSSTYHGDLERVLGALLEGNAPSEEELLKELDQSEQPTQASTGAGGYDVSQRRNVFDDQEMNLSQITSGKKNLEPSFLQDKTFVNQMKADILRRAEAIFAEEEEEEETLGGGTGQSNERVVFSPEDEWEEAEALKIKVMGDGEETDESGSDEEEDEKEEEKLTPETILELAWIRDAKLFDRDAVTRRSKGREQLRKETGWADEQIEGWKVMLDRNPKMQEKIKQKHEFSGNQPSIPIPGPSRGGQGGAGGRGRGRGRGRGGRGGGPSRGGSTQGSSSDPNTARERSFQNKHKASRGNHNRKRGHDKKMARSGAGIPPGS</sequence>
<feature type="compositionally biased region" description="Gly residues" evidence="1">
    <location>
        <begin position="663"/>
        <end position="673"/>
    </location>
</feature>
<feature type="region of interest" description="Disordered" evidence="1">
    <location>
        <begin position="524"/>
        <end position="587"/>
    </location>
</feature>
<feature type="domain" description="CUE" evidence="2">
    <location>
        <begin position="398"/>
        <end position="443"/>
    </location>
</feature>
<dbReference type="PANTHER" id="PTHR21494:SF0">
    <property type="entry name" value="ACTIVATING SIGNAL COINTEGRATOR 1 COMPLEX SUBUNIT 2"/>
    <property type="match status" value="1"/>
</dbReference>
<dbReference type="CDD" id="cd14364">
    <property type="entry name" value="CUE_ASCC2"/>
    <property type="match status" value="1"/>
</dbReference>
<evidence type="ECO:0000256" key="1">
    <source>
        <dbReference type="SAM" id="MobiDB-lite"/>
    </source>
</evidence>
<keyword evidence="4" id="KW-1185">Reference proteome</keyword>
<reference evidence="3" key="1">
    <citation type="submission" date="2022-07" db="EMBL/GenBank/DDBJ databases">
        <title>Genome Sequence of Leucocoprinus birnbaumii.</title>
        <authorList>
            <person name="Buettner E."/>
        </authorList>
    </citation>
    <scope>NUCLEOTIDE SEQUENCE</scope>
    <source>
        <strain evidence="3">VT141</strain>
    </source>
</reference>
<evidence type="ECO:0000259" key="2">
    <source>
        <dbReference type="PROSITE" id="PS51140"/>
    </source>
</evidence>
<dbReference type="InterPro" id="IPR009060">
    <property type="entry name" value="UBA-like_sf"/>
</dbReference>
<evidence type="ECO:0000313" key="3">
    <source>
        <dbReference type="EMBL" id="KAJ3572834.1"/>
    </source>
</evidence>
<dbReference type="InterPro" id="IPR041800">
    <property type="entry name" value="ASCC2_CUE"/>
</dbReference>
<dbReference type="GO" id="GO:0043130">
    <property type="term" value="F:ubiquitin binding"/>
    <property type="evidence" value="ECO:0007669"/>
    <property type="project" value="InterPro"/>
</dbReference>
<feature type="region of interest" description="Disordered" evidence="1">
    <location>
        <begin position="354"/>
        <end position="397"/>
    </location>
</feature>
<dbReference type="SUPFAM" id="SSF46934">
    <property type="entry name" value="UBA-like"/>
    <property type="match status" value="1"/>
</dbReference>
<gene>
    <name evidence="3" type="ORF">NP233_g2826</name>
</gene>
<evidence type="ECO:0000313" key="4">
    <source>
        <dbReference type="Proteomes" id="UP001213000"/>
    </source>
</evidence>
<name>A0AAD5VY71_9AGAR</name>
<dbReference type="PROSITE" id="PS51140">
    <property type="entry name" value="CUE"/>
    <property type="match status" value="1"/>
</dbReference>
<feature type="compositionally biased region" description="Basic and acidic residues" evidence="1">
    <location>
        <begin position="633"/>
        <end position="650"/>
    </location>
</feature>
<feature type="compositionally biased region" description="Basic and acidic residues" evidence="1">
    <location>
        <begin position="604"/>
        <end position="621"/>
    </location>
</feature>
<feature type="compositionally biased region" description="Acidic residues" evidence="1">
    <location>
        <begin position="563"/>
        <end position="580"/>
    </location>
</feature>
<dbReference type="InterPro" id="IPR052586">
    <property type="entry name" value="ASCC2"/>
</dbReference>
<dbReference type="EMBL" id="JANIEX010000126">
    <property type="protein sequence ID" value="KAJ3572834.1"/>
    <property type="molecule type" value="Genomic_DNA"/>
</dbReference>
<feature type="region of interest" description="Disordered" evidence="1">
    <location>
        <begin position="604"/>
        <end position="741"/>
    </location>
</feature>
<feature type="region of interest" description="Disordered" evidence="1">
    <location>
        <begin position="450"/>
        <end position="471"/>
    </location>
</feature>
<feature type="compositionally biased region" description="Basic residues" evidence="1">
    <location>
        <begin position="710"/>
        <end position="731"/>
    </location>
</feature>
<feature type="compositionally biased region" description="Gly residues" evidence="1">
    <location>
        <begin position="683"/>
        <end position="694"/>
    </location>
</feature>
<proteinExistence type="predicted"/>
<comment type="caution">
    <text evidence="3">The sequence shown here is derived from an EMBL/GenBank/DDBJ whole genome shotgun (WGS) entry which is preliminary data.</text>
</comment>
<feature type="compositionally biased region" description="Polar residues" evidence="1">
    <location>
        <begin position="364"/>
        <end position="373"/>
    </location>
</feature>
<protein>
    <recommendedName>
        <fullName evidence="2">CUE domain-containing protein</fullName>
    </recommendedName>
</protein>
<accession>A0AAD5VY71</accession>
<dbReference type="PANTHER" id="PTHR21494">
    <property type="entry name" value="ACTIVATING SIGNAL COINTEGRATOR 1 COMPLEX SUBUNIT 2 ASC-1 COMPLEX SUBUNIT P100"/>
    <property type="match status" value="1"/>
</dbReference>
<dbReference type="InterPro" id="IPR003892">
    <property type="entry name" value="CUE"/>
</dbReference>
<dbReference type="Proteomes" id="UP001213000">
    <property type="component" value="Unassembled WGS sequence"/>
</dbReference>
<dbReference type="Gene3D" id="1.10.8.10">
    <property type="entry name" value="DNA helicase RuvA subunit, C-terminal domain"/>
    <property type="match status" value="1"/>
</dbReference>
<dbReference type="AlphaFoldDB" id="A0AAD5VY71"/>
<organism evidence="3 4">
    <name type="scientific">Leucocoprinus birnbaumii</name>
    <dbReference type="NCBI Taxonomy" id="56174"/>
    <lineage>
        <taxon>Eukaryota</taxon>
        <taxon>Fungi</taxon>
        <taxon>Dikarya</taxon>
        <taxon>Basidiomycota</taxon>
        <taxon>Agaricomycotina</taxon>
        <taxon>Agaricomycetes</taxon>
        <taxon>Agaricomycetidae</taxon>
        <taxon>Agaricales</taxon>
        <taxon>Agaricineae</taxon>
        <taxon>Agaricaceae</taxon>
        <taxon>Leucocoprinus</taxon>
    </lineage>
</organism>